<evidence type="ECO:0000256" key="1">
    <source>
        <dbReference type="ARBA" id="ARBA00008987"/>
    </source>
</evidence>
<comment type="similarity">
    <text evidence="1">Belongs to the thioredoxin family.</text>
</comment>
<dbReference type="SUPFAM" id="SSF52833">
    <property type="entry name" value="Thioredoxin-like"/>
    <property type="match status" value="1"/>
</dbReference>
<evidence type="ECO:0000256" key="2">
    <source>
        <dbReference type="SAM" id="SignalP"/>
    </source>
</evidence>
<evidence type="ECO:0000313" key="4">
    <source>
        <dbReference type="EMBL" id="KAL3776686.1"/>
    </source>
</evidence>
<feature type="domain" description="Thioredoxin" evidence="3">
    <location>
        <begin position="14"/>
        <end position="166"/>
    </location>
</feature>
<dbReference type="AlphaFoldDB" id="A0ABD3NLC8"/>
<dbReference type="Gene3D" id="3.40.30.10">
    <property type="entry name" value="Glutaredoxin"/>
    <property type="match status" value="1"/>
</dbReference>
<dbReference type="InterPro" id="IPR013766">
    <property type="entry name" value="Thioredoxin_domain"/>
</dbReference>
<accession>A0ABD3NLC8</accession>
<proteinExistence type="inferred from homology"/>
<sequence length="190" mass="21517">MNANSSARFIALLVAITSCVNSFAVNRVSFTRSSRLNAIGSIGKEEEREKKSTKPNVLHIESIEDYKQEVIDSSQITVVRFYSRYCKSCQASEPLFYKLARDFQENGVKFVEVPLTPQTIVLHEALGVPSLPWTHIYHPDAGLVEERKVSKKFIDEVRTCLRCYVYGECDLEDAPADCMEVYGECAVDYD</sequence>
<gene>
    <name evidence="4" type="ORF">ACHAWO_003099</name>
</gene>
<dbReference type="InterPro" id="IPR036249">
    <property type="entry name" value="Thioredoxin-like_sf"/>
</dbReference>
<organism evidence="4 5">
    <name type="scientific">Cyclotella atomus</name>
    <dbReference type="NCBI Taxonomy" id="382360"/>
    <lineage>
        <taxon>Eukaryota</taxon>
        <taxon>Sar</taxon>
        <taxon>Stramenopiles</taxon>
        <taxon>Ochrophyta</taxon>
        <taxon>Bacillariophyta</taxon>
        <taxon>Coscinodiscophyceae</taxon>
        <taxon>Thalassiosirophycidae</taxon>
        <taxon>Stephanodiscales</taxon>
        <taxon>Stephanodiscaceae</taxon>
        <taxon>Cyclotella</taxon>
    </lineage>
</organism>
<feature type="chain" id="PRO_5044744072" description="Thioredoxin domain-containing protein" evidence="2">
    <location>
        <begin position="23"/>
        <end position="190"/>
    </location>
</feature>
<evidence type="ECO:0000259" key="3">
    <source>
        <dbReference type="PROSITE" id="PS51352"/>
    </source>
</evidence>
<dbReference type="Proteomes" id="UP001530400">
    <property type="component" value="Unassembled WGS sequence"/>
</dbReference>
<name>A0ABD3NLC8_9STRA</name>
<keyword evidence="2" id="KW-0732">Signal</keyword>
<dbReference type="PANTHER" id="PTHR43601:SF32">
    <property type="entry name" value="THIOREDOXIN-LIKE 2-2, CHLOROPLASTIC"/>
    <property type="match status" value="1"/>
</dbReference>
<comment type="caution">
    <text evidence="4">The sequence shown here is derived from an EMBL/GenBank/DDBJ whole genome shotgun (WGS) entry which is preliminary data.</text>
</comment>
<protein>
    <recommendedName>
        <fullName evidence="3">Thioredoxin domain-containing protein</fullName>
    </recommendedName>
</protein>
<dbReference type="EMBL" id="JALLPJ020001086">
    <property type="protein sequence ID" value="KAL3776686.1"/>
    <property type="molecule type" value="Genomic_DNA"/>
</dbReference>
<dbReference type="PANTHER" id="PTHR43601">
    <property type="entry name" value="THIOREDOXIN, MITOCHONDRIAL"/>
    <property type="match status" value="1"/>
</dbReference>
<feature type="signal peptide" evidence="2">
    <location>
        <begin position="1"/>
        <end position="22"/>
    </location>
</feature>
<dbReference type="Pfam" id="PF00085">
    <property type="entry name" value="Thioredoxin"/>
    <property type="match status" value="1"/>
</dbReference>
<keyword evidence="5" id="KW-1185">Reference proteome</keyword>
<reference evidence="4 5" key="1">
    <citation type="submission" date="2024-10" db="EMBL/GenBank/DDBJ databases">
        <title>Updated reference genomes for cyclostephanoid diatoms.</title>
        <authorList>
            <person name="Roberts W.R."/>
            <person name="Alverson A.J."/>
        </authorList>
    </citation>
    <scope>NUCLEOTIDE SEQUENCE [LARGE SCALE GENOMIC DNA]</scope>
    <source>
        <strain evidence="4 5">AJA010-31</strain>
    </source>
</reference>
<evidence type="ECO:0000313" key="5">
    <source>
        <dbReference type="Proteomes" id="UP001530400"/>
    </source>
</evidence>
<dbReference type="PROSITE" id="PS51352">
    <property type="entry name" value="THIOREDOXIN_2"/>
    <property type="match status" value="1"/>
</dbReference>